<name>A0A644XUR2_9ZZZZ</name>
<evidence type="ECO:0000313" key="1">
    <source>
        <dbReference type="EMBL" id="MPM19819.1"/>
    </source>
</evidence>
<comment type="caution">
    <text evidence="1">The sequence shown here is derived from an EMBL/GenBank/DDBJ whole genome shotgun (WGS) entry which is preliminary data.</text>
</comment>
<accession>A0A644XUR2</accession>
<sequence length="89" mass="9345">MVIPIHGESHGFVVQKFKTGGKKAVGKALRAPGAEGKGNGSAGRYGSVWRFAAAVSRVIDGGRICHGFIVHLRREPSVCTLSSVCLALK</sequence>
<dbReference type="EMBL" id="VSSQ01003250">
    <property type="protein sequence ID" value="MPM19819.1"/>
    <property type="molecule type" value="Genomic_DNA"/>
</dbReference>
<proteinExistence type="predicted"/>
<protein>
    <submittedName>
        <fullName evidence="1">Uncharacterized protein</fullName>
    </submittedName>
</protein>
<organism evidence="1">
    <name type="scientific">bioreactor metagenome</name>
    <dbReference type="NCBI Taxonomy" id="1076179"/>
    <lineage>
        <taxon>unclassified sequences</taxon>
        <taxon>metagenomes</taxon>
        <taxon>ecological metagenomes</taxon>
    </lineage>
</organism>
<reference evidence="1" key="1">
    <citation type="submission" date="2019-08" db="EMBL/GenBank/DDBJ databases">
        <authorList>
            <person name="Kucharzyk K."/>
            <person name="Murdoch R.W."/>
            <person name="Higgins S."/>
            <person name="Loffler F."/>
        </authorList>
    </citation>
    <scope>NUCLEOTIDE SEQUENCE</scope>
</reference>
<gene>
    <name evidence="1" type="ORF">SDC9_66245</name>
</gene>
<dbReference type="AlphaFoldDB" id="A0A644XUR2"/>